<proteinExistence type="inferred from homology"/>
<keyword evidence="6" id="KW-0547">Nucleotide-binding</keyword>
<gene>
    <name evidence="13" type="ORF">BDV29DRAFT_196217</name>
</gene>
<keyword evidence="7 13" id="KW-0378">Hydrolase</keyword>
<dbReference type="FunFam" id="1.10.286.10:FF:000003">
    <property type="entry name" value="GTP cyclohydrolase 1"/>
    <property type="match status" value="1"/>
</dbReference>
<dbReference type="Gene3D" id="1.10.286.10">
    <property type="match status" value="1"/>
</dbReference>
<reference evidence="13 14" key="1">
    <citation type="submission" date="2019-04" db="EMBL/GenBank/DDBJ databases">
        <title>Friends and foes A comparative genomics study of 23 Aspergillus species from section Flavi.</title>
        <authorList>
            <consortium name="DOE Joint Genome Institute"/>
            <person name="Kjaerbolling I."/>
            <person name="Vesth T."/>
            <person name="Frisvad J.C."/>
            <person name="Nybo J.L."/>
            <person name="Theobald S."/>
            <person name="Kildgaard S."/>
            <person name="Isbrandt T."/>
            <person name="Kuo A."/>
            <person name="Sato A."/>
            <person name="Lyhne E.K."/>
            <person name="Kogle M.E."/>
            <person name="Wiebenga A."/>
            <person name="Kun R.S."/>
            <person name="Lubbers R.J."/>
            <person name="Makela M.R."/>
            <person name="Barry K."/>
            <person name="Chovatia M."/>
            <person name="Clum A."/>
            <person name="Daum C."/>
            <person name="Haridas S."/>
            <person name="He G."/>
            <person name="LaButti K."/>
            <person name="Lipzen A."/>
            <person name="Mondo S."/>
            <person name="Riley R."/>
            <person name="Salamov A."/>
            <person name="Simmons B.A."/>
            <person name="Magnuson J.K."/>
            <person name="Henrissat B."/>
            <person name="Mortensen U.H."/>
            <person name="Larsen T.O."/>
            <person name="Devries R.P."/>
            <person name="Grigoriev I.V."/>
            <person name="Machida M."/>
            <person name="Baker S.E."/>
            <person name="Andersen M.R."/>
        </authorList>
    </citation>
    <scope>NUCLEOTIDE SEQUENCE [LARGE SCALE GENOMIC DNA]</scope>
    <source>
        <strain evidence="13 14">CBS 151.66</strain>
    </source>
</reference>
<dbReference type="UniPathway" id="UPA00848">
    <property type="reaction ID" value="UER00151"/>
</dbReference>
<evidence type="ECO:0000256" key="11">
    <source>
        <dbReference type="ARBA" id="ARBA00055676"/>
    </source>
</evidence>
<evidence type="ECO:0000256" key="9">
    <source>
        <dbReference type="ARBA" id="ARBA00023134"/>
    </source>
</evidence>
<dbReference type="InterPro" id="IPR043133">
    <property type="entry name" value="GTP-CH-I_C/QueF"/>
</dbReference>
<dbReference type="Gene3D" id="3.30.1130.10">
    <property type="match status" value="1"/>
</dbReference>
<comment type="function">
    <text evidence="11">GTP cyclohydrolase 1 is the first enzyme in the biosynthetic pathway leading to folic acid.</text>
</comment>
<dbReference type="GO" id="GO:0005525">
    <property type="term" value="F:GTP binding"/>
    <property type="evidence" value="ECO:0007669"/>
    <property type="project" value="UniProtKB-KW"/>
</dbReference>
<evidence type="ECO:0000313" key="14">
    <source>
        <dbReference type="Proteomes" id="UP000326565"/>
    </source>
</evidence>
<comment type="pathway">
    <text evidence="1">Cofactor biosynthesis; 7,8-dihydroneopterin triphosphate biosynthesis; 7,8-dihydroneopterin triphosphate from GTP: step 1/1.</text>
</comment>
<dbReference type="CDD" id="cd00642">
    <property type="entry name" value="GTP_cyclohydro1"/>
    <property type="match status" value="1"/>
</dbReference>
<evidence type="ECO:0000256" key="8">
    <source>
        <dbReference type="ARBA" id="ARBA00022909"/>
    </source>
</evidence>
<keyword evidence="5" id="KW-0021">Allosteric enzyme</keyword>
<dbReference type="InterPro" id="IPR020602">
    <property type="entry name" value="GTP_CycHdrlase_I_dom"/>
</dbReference>
<dbReference type="PROSITE" id="PS00860">
    <property type="entry name" value="GTP_CYCLOHYDROL_1_2"/>
    <property type="match status" value="1"/>
</dbReference>
<dbReference type="NCBIfam" id="TIGR00063">
    <property type="entry name" value="folE"/>
    <property type="match status" value="1"/>
</dbReference>
<evidence type="ECO:0000256" key="2">
    <source>
        <dbReference type="ARBA" id="ARBA00008085"/>
    </source>
</evidence>
<dbReference type="PROSITE" id="PS00859">
    <property type="entry name" value="GTP_CYCLOHYDROL_1_1"/>
    <property type="match status" value="1"/>
</dbReference>
<comment type="similarity">
    <text evidence="2">Belongs to the GTP cyclohydrolase I family.</text>
</comment>
<dbReference type="NCBIfam" id="NF006826">
    <property type="entry name" value="PRK09347.1-3"/>
    <property type="match status" value="1"/>
</dbReference>
<evidence type="ECO:0000256" key="3">
    <source>
        <dbReference type="ARBA" id="ARBA00012715"/>
    </source>
</evidence>
<dbReference type="Pfam" id="PF01227">
    <property type="entry name" value="GTP_cyclohydroI"/>
    <property type="match status" value="1"/>
</dbReference>
<dbReference type="AlphaFoldDB" id="A0A5N5WIT5"/>
<evidence type="ECO:0000259" key="12">
    <source>
        <dbReference type="Pfam" id="PF01227"/>
    </source>
</evidence>
<dbReference type="PANTHER" id="PTHR11109:SF7">
    <property type="entry name" value="GTP CYCLOHYDROLASE 1"/>
    <property type="match status" value="1"/>
</dbReference>
<evidence type="ECO:0000256" key="4">
    <source>
        <dbReference type="ARBA" id="ARBA00017272"/>
    </source>
</evidence>
<evidence type="ECO:0000256" key="10">
    <source>
        <dbReference type="ARBA" id="ARBA00030854"/>
    </source>
</evidence>
<keyword evidence="9" id="KW-0342">GTP-binding</keyword>
<accession>A0A5N5WIT5</accession>
<feature type="domain" description="GTP cyclohydrolase I" evidence="12">
    <location>
        <begin position="45"/>
        <end position="218"/>
    </location>
</feature>
<organism evidence="13 14">
    <name type="scientific">Aspergillus leporis</name>
    <dbReference type="NCBI Taxonomy" id="41062"/>
    <lineage>
        <taxon>Eukaryota</taxon>
        <taxon>Fungi</taxon>
        <taxon>Dikarya</taxon>
        <taxon>Ascomycota</taxon>
        <taxon>Pezizomycotina</taxon>
        <taxon>Eurotiomycetes</taxon>
        <taxon>Eurotiomycetidae</taxon>
        <taxon>Eurotiales</taxon>
        <taxon>Aspergillaceae</taxon>
        <taxon>Aspergillus</taxon>
        <taxon>Aspergillus subgen. Circumdati</taxon>
    </lineage>
</organism>
<keyword evidence="14" id="KW-1185">Reference proteome</keyword>
<dbReference type="FunFam" id="3.30.1130.10:FF:000012">
    <property type="entry name" value="GTP cyclohydrolase 1"/>
    <property type="match status" value="1"/>
</dbReference>
<evidence type="ECO:0000256" key="1">
    <source>
        <dbReference type="ARBA" id="ARBA00005080"/>
    </source>
</evidence>
<evidence type="ECO:0000256" key="5">
    <source>
        <dbReference type="ARBA" id="ARBA00022533"/>
    </source>
</evidence>
<dbReference type="InterPro" id="IPR018234">
    <property type="entry name" value="GTP_CycHdrlase_I_CS"/>
</dbReference>
<dbReference type="EC" id="3.5.4.16" evidence="3"/>
<protein>
    <recommendedName>
        <fullName evidence="4">GTP cyclohydrolase 1</fullName>
        <ecNumber evidence="3">3.5.4.16</ecNumber>
    </recommendedName>
    <alternativeName>
        <fullName evidence="10">GTP cyclohydrolase I</fullName>
    </alternativeName>
</protein>
<dbReference type="EMBL" id="ML732453">
    <property type="protein sequence ID" value="KAB8067725.1"/>
    <property type="molecule type" value="Genomic_DNA"/>
</dbReference>
<dbReference type="NCBIfam" id="NF006825">
    <property type="entry name" value="PRK09347.1-2"/>
    <property type="match status" value="1"/>
</dbReference>
<dbReference type="GO" id="GO:0003934">
    <property type="term" value="F:GTP cyclohydrolase I activity"/>
    <property type="evidence" value="ECO:0007669"/>
    <property type="project" value="UniProtKB-EC"/>
</dbReference>
<dbReference type="SUPFAM" id="SSF55620">
    <property type="entry name" value="Tetrahydrobiopterin biosynthesis enzymes-like"/>
    <property type="match status" value="1"/>
</dbReference>
<evidence type="ECO:0000256" key="7">
    <source>
        <dbReference type="ARBA" id="ARBA00022801"/>
    </source>
</evidence>
<name>A0A5N5WIT5_9EURO</name>
<sequence length="225" mass="25555">MWLDFESHLLPEPSQSIGSDNRIDLPLAAKGTHLNAKVAREVKIAASMERILKDLGEDPNREGLLKTPERYAKSMLFFMKGYEESAMEIGKNAIYEVDHNEIVLVRDIEVFSMCEHHLIPFTGKVHIGYIPNGRVLGLSKLARIAEVFARRLQIQERLTQQIAQAVHEILQPQGVAVVMESAHMCMVMRCIQKTSSMTITGCRTGIFKMDKDSKEQFKFLLNLKQ</sequence>
<dbReference type="HAMAP" id="MF_00223">
    <property type="entry name" value="FolE"/>
    <property type="match status" value="1"/>
</dbReference>
<dbReference type="PANTHER" id="PTHR11109">
    <property type="entry name" value="GTP CYCLOHYDROLASE I"/>
    <property type="match status" value="1"/>
</dbReference>
<evidence type="ECO:0000313" key="13">
    <source>
        <dbReference type="EMBL" id="KAB8067725.1"/>
    </source>
</evidence>
<dbReference type="GO" id="GO:0046654">
    <property type="term" value="P:tetrahydrofolate biosynthetic process"/>
    <property type="evidence" value="ECO:0007669"/>
    <property type="project" value="InterPro"/>
</dbReference>
<dbReference type="InterPro" id="IPR001474">
    <property type="entry name" value="GTP_CycHdrlase_I"/>
</dbReference>
<keyword evidence="8" id="KW-0289">Folate biosynthesis</keyword>
<dbReference type="GO" id="GO:0046656">
    <property type="term" value="P:folic acid biosynthetic process"/>
    <property type="evidence" value="ECO:0007669"/>
    <property type="project" value="UniProtKB-KW"/>
</dbReference>
<evidence type="ECO:0000256" key="6">
    <source>
        <dbReference type="ARBA" id="ARBA00022741"/>
    </source>
</evidence>
<dbReference type="GO" id="GO:0008270">
    <property type="term" value="F:zinc ion binding"/>
    <property type="evidence" value="ECO:0007669"/>
    <property type="project" value="TreeGrafter"/>
</dbReference>
<dbReference type="OrthoDB" id="4966at2759"/>
<dbReference type="Proteomes" id="UP000326565">
    <property type="component" value="Unassembled WGS sequence"/>
</dbReference>
<dbReference type="InterPro" id="IPR043134">
    <property type="entry name" value="GTP-CH-I_N"/>
</dbReference>
<dbReference type="GO" id="GO:0006729">
    <property type="term" value="P:tetrahydrobiopterin biosynthetic process"/>
    <property type="evidence" value="ECO:0007669"/>
    <property type="project" value="TreeGrafter"/>
</dbReference>
<dbReference type="GO" id="GO:0005737">
    <property type="term" value="C:cytoplasm"/>
    <property type="evidence" value="ECO:0007669"/>
    <property type="project" value="TreeGrafter"/>
</dbReference>